<keyword evidence="3" id="KW-0012">Acyltransferase</keyword>
<protein>
    <submittedName>
        <fullName evidence="4">Antibiotic acetyltransferase</fullName>
    </submittedName>
</protein>
<dbReference type="SUPFAM" id="SSF51161">
    <property type="entry name" value="Trimeric LpxA-like enzymes"/>
    <property type="match status" value="1"/>
</dbReference>
<evidence type="ECO:0000256" key="3">
    <source>
        <dbReference type="ARBA" id="ARBA00023315"/>
    </source>
</evidence>
<dbReference type="Proteomes" id="UP000449846">
    <property type="component" value="Unassembled WGS sequence"/>
</dbReference>
<evidence type="ECO:0000313" key="5">
    <source>
        <dbReference type="Proteomes" id="UP000449846"/>
    </source>
</evidence>
<dbReference type="AlphaFoldDB" id="A0A844HX53"/>
<dbReference type="GO" id="GO:0016746">
    <property type="term" value="F:acyltransferase activity"/>
    <property type="evidence" value="ECO:0007669"/>
    <property type="project" value="UniProtKB-KW"/>
</dbReference>
<accession>A0A844HX53</accession>
<dbReference type="PANTHER" id="PTHR23416">
    <property type="entry name" value="SIALIC ACID SYNTHASE-RELATED"/>
    <property type="match status" value="1"/>
</dbReference>
<organism evidence="4 5">
    <name type="scientific">Paracoccus litorisediminis</name>
    <dbReference type="NCBI Taxonomy" id="2006130"/>
    <lineage>
        <taxon>Bacteria</taxon>
        <taxon>Pseudomonadati</taxon>
        <taxon>Pseudomonadota</taxon>
        <taxon>Alphaproteobacteria</taxon>
        <taxon>Rhodobacterales</taxon>
        <taxon>Paracoccaceae</taxon>
        <taxon>Paracoccus</taxon>
    </lineage>
</organism>
<dbReference type="Pfam" id="PF00132">
    <property type="entry name" value="Hexapep"/>
    <property type="match status" value="1"/>
</dbReference>
<dbReference type="Gene3D" id="2.160.10.10">
    <property type="entry name" value="Hexapeptide repeat proteins"/>
    <property type="match status" value="1"/>
</dbReference>
<dbReference type="EMBL" id="WMIG01000024">
    <property type="protein sequence ID" value="MTH62042.1"/>
    <property type="molecule type" value="Genomic_DNA"/>
</dbReference>
<dbReference type="PROSITE" id="PS00101">
    <property type="entry name" value="HEXAPEP_TRANSFERASES"/>
    <property type="match status" value="1"/>
</dbReference>
<dbReference type="InterPro" id="IPR001451">
    <property type="entry name" value="Hexapep"/>
</dbReference>
<evidence type="ECO:0000256" key="1">
    <source>
        <dbReference type="ARBA" id="ARBA00022679"/>
    </source>
</evidence>
<sequence>MIFSPSEVESFYDLSSQPSIASGNIRGPIRSWIIKGKVRCGKYTSINGVFNARGDVRIGSYCAFGQYVSLISGNHRTDMPNQQIWLNQRFGFKVPAESKGPVEIGHNVWIGDKVNVVSGVSVGHGAVIAAGATVTRDLPPFAIAAGCPARVIRLRFASDVIEQMLAVKWWDWDDERISRNQAFFELEIPPEQSVDLTSIVVP</sequence>
<dbReference type="InterPro" id="IPR051159">
    <property type="entry name" value="Hexapeptide_acetyltransf"/>
</dbReference>
<comment type="caution">
    <text evidence="4">The sequence shown here is derived from an EMBL/GenBank/DDBJ whole genome shotgun (WGS) entry which is preliminary data.</text>
</comment>
<keyword evidence="1 4" id="KW-0808">Transferase</keyword>
<dbReference type="RefSeq" id="WP_155041993.1">
    <property type="nucleotide sequence ID" value="NZ_WMIG01000024.1"/>
</dbReference>
<dbReference type="InterPro" id="IPR018357">
    <property type="entry name" value="Hexapep_transf_CS"/>
</dbReference>
<evidence type="ECO:0000256" key="2">
    <source>
        <dbReference type="ARBA" id="ARBA00022737"/>
    </source>
</evidence>
<gene>
    <name evidence="4" type="ORF">GL300_22855</name>
</gene>
<evidence type="ECO:0000313" key="4">
    <source>
        <dbReference type="EMBL" id="MTH62042.1"/>
    </source>
</evidence>
<dbReference type="InterPro" id="IPR011004">
    <property type="entry name" value="Trimer_LpxA-like_sf"/>
</dbReference>
<proteinExistence type="predicted"/>
<keyword evidence="2" id="KW-0677">Repeat</keyword>
<reference evidence="4 5" key="1">
    <citation type="submission" date="2019-11" db="EMBL/GenBank/DDBJ databases">
        <authorList>
            <person name="Dong K."/>
        </authorList>
    </citation>
    <scope>NUCLEOTIDE SEQUENCE [LARGE SCALE GENOMIC DNA]</scope>
    <source>
        <strain evidence="4 5">NBRC 112902</strain>
    </source>
</reference>
<dbReference type="OrthoDB" id="9815592at2"/>
<name>A0A844HX53_9RHOB</name>
<keyword evidence="5" id="KW-1185">Reference proteome</keyword>